<keyword evidence="3" id="KW-0812">Transmembrane</keyword>
<comment type="similarity">
    <text evidence="1">Belongs to the type III secretion exporter family.</text>
</comment>
<feature type="transmembrane region" description="Helical" evidence="3">
    <location>
        <begin position="156"/>
        <end position="180"/>
    </location>
</feature>
<keyword evidence="4" id="KW-0282">Flagellum</keyword>
<dbReference type="Pfam" id="PF01312">
    <property type="entry name" value="Bac_export_2"/>
    <property type="match status" value="1"/>
</dbReference>
<dbReference type="PRINTS" id="PR00950">
    <property type="entry name" value="TYPE3IMSPROT"/>
</dbReference>
<dbReference type="InterPro" id="IPR029025">
    <property type="entry name" value="T3SS_substrate_exporter_C"/>
</dbReference>
<gene>
    <name evidence="4" type="ORF">EEB11_16525</name>
</gene>
<organism evidence="4 5">
    <name type="scientific">Pseudotabrizicola sediminis</name>
    <dbReference type="NCBI Taxonomy" id="2486418"/>
    <lineage>
        <taxon>Bacteria</taxon>
        <taxon>Pseudomonadati</taxon>
        <taxon>Pseudomonadota</taxon>
        <taxon>Alphaproteobacteria</taxon>
        <taxon>Rhodobacterales</taxon>
        <taxon>Paracoccaceae</taxon>
        <taxon>Pseudotabrizicola</taxon>
    </lineage>
</organism>
<feature type="compositionally biased region" description="Basic and acidic residues" evidence="2">
    <location>
        <begin position="9"/>
        <end position="28"/>
    </location>
</feature>
<dbReference type="Gene3D" id="3.40.1690.10">
    <property type="entry name" value="secretion proteins EscU"/>
    <property type="match status" value="1"/>
</dbReference>
<evidence type="ECO:0000256" key="1">
    <source>
        <dbReference type="ARBA" id="ARBA00010690"/>
    </source>
</evidence>
<proteinExistence type="inferred from homology"/>
<keyword evidence="4" id="KW-0969">Cilium</keyword>
<sequence length="362" mass="38825">MAESDDQGPGDKEHAPSEKKLAEARRKGDIAKSTELPAAASYAGLLLAGLLGAPAIDKAATAGLVLIDQSPEIGRLAARSARPVVGGIIETAILPFVLFMAVPAGAVVLALVSHQAIVFAPDKLIPKLSRISVLATAKKKFGAEGLFEFAKSFLKLAIVSLMLAWFLIGHASSILATAALDPRQSLLLLIALLGQFLGFVVLVTAVIGAVDLLWQRHALAQRNRMSRKEVMDEMKDSEGDPHTKAQRRQRGQDIAMNQMLADVATANVVIVNPTHFAVALRWTRGARTAPVVVAKGVDEVARRIRDAAEAHGVPLHSDPPTARLLFATVDIGKPVERDHYRAVAAAIRFADAMRQRARERSR</sequence>
<dbReference type="PANTHER" id="PTHR30531">
    <property type="entry name" value="FLAGELLAR BIOSYNTHETIC PROTEIN FLHB"/>
    <property type="match status" value="1"/>
</dbReference>
<feature type="region of interest" description="Disordered" evidence="2">
    <location>
        <begin position="1"/>
        <end position="28"/>
    </location>
</feature>
<keyword evidence="3" id="KW-0472">Membrane</keyword>
<accession>A0ABY2KL48</accession>
<dbReference type="EMBL" id="RPEM01000013">
    <property type="protein sequence ID" value="TGD41954.1"/>
    <property type="molecule type" value="Genomic_DNA"/>
</dbReference>
<comment type="caution">
    <text evidence="4">The sequence shown here is derived from an EMBL/GenBank/DDBJ whole genome shotgun (WGS) entry which is preliminary data.</text>
</comment>
<dbReference type="RefSeq" id="WP_135433212.1">
    <property type="nucleotide sequence ID" value="NZ_RPEM01000013.1"/>
</dbReference>
<feature type="transmembrane region" description="Helical" evidence="3">
    <location>
        <begin position="186"/>
        <end position="214"/>
    </location>
</feature>
<name>A0ABY2KL48_9RHOB</name>
<keyword evidence="5" id="KW-1185">Reference proteome</keyword>
<dbReference type="PANTHER" id="PTHR30531:SF12">
    <property type="entry name" value="FLAGELLAR BIOSYNTHETIC PROTEIN FLHB"/>
    <property type="match status" value="1"/>
</dbReference>
<dbReference type="SUPFAM" id="SSF160544">
    <property type="entry name" value="EscU C-terminal domain-like"/>
    <property type="match status" value="1"/>
</dbReference>
<protein>
    <submittedName>
        <fullName evidence="4">Flagellar biosynthesis protein FlhB</fullName>
    </submittedName>
</protein>
<evidence type="ECO:0000256" key="3">
    <source>
        <dbReference type="SAM" id="Phobius"/>
    </source>
</evidence>
<evidence type="ECO:0000256" key="2">
    <source>
        <dbReference type="SAM" id="MobiDB-lite"/>
    </source>
</evidence>
<evidence type="ECO:0000313" key="4">
    <source>
        <dbReference type="EMBL" id="TGD41954.1"/>
    </source>
</evidence>
<reference evidence="4 5" key="1">
    <citation type="submission" date="2018-11" db="EMBL/GenBank/DDBJ databases">
        <title>Tabrizicola sp. isolated from sediment of alpine lake.</title>
        <authorList>
            <person name="Liu Z."/>
        </authorList>
    </citation>
    <scope>NUCLEOTIDE SEQUENCE [LARGE SCALE GENOMIC DNA]</scope>
    <source>
        <strain evidence="4 5">DRYC-M-16</strain>
    </source>
</reference>
<evidence type="ECO:0000313" key="5">
    <source>
        <dbReference type="Proteomes" id="UP000297741"/>
    </source>
</evidence>
<keyword evidence="3" id="KW-1133">Transmembrane helix</keyword>
<dbReference type="Proteomes" id="UP000297741">
    <property type="component" value="Unassembled WGS sequence"/>
</dbReference>
<keyword evidence="4" id="KW-0966">Cell projection</keyword>
<feature type="transmembrane region" description="Helical" evidence="3">
    <location>
        <begin position="92"/>
        <end position="120"/>
    </location>
</feature>
<dbReference type="InterPro" id="IPR006135">
    <property type="entry name" value="T3SS_substrate_exporter"/>
</dbReference>